<dbReference type="InterPro" id="IPR000210">
    <property type="entry name" value="BTB/POZ_dom"/>
</dbReference>
<name>A0A4Y7M3P0_9CRUS</name>
<dbReference type="Gene3D" id="1.20.1160.11">
    <property type="entry name" value="Paired amphipathic helix"/>
    <property type="match status" value="1"/>
</dbReference>
<evidence type="ECO:0000256" key="2">
    <source>
        <dbReference type="ARBA" id="ARBA00004906"/>
    </source>
</evidence>
<dbReference type="FunFam" id="3.30.710.10:FF:000013">
    <property type="entry name" value="BTB/POZ domain-containing adapter for CUL3-mediated RhoA degradation protein 3"/>
    <property type="match status" value="1"/>
</dbReference>
<comment type="similarity">
    <text evidence="3">Belongs to the STXBP/unc-18/SEC1 family.</text>
</comment>
<dbReference type="Pfam" id="PF02671">
    <property type="entry name" value="PAH"/>
    <property type="match status" value="1"/>
</dbReference>
<evidence type="ECO:0000256" key="6">
    <source>
        <dbReference type="ARBA" id="ARBA00025759"/>
    </source>
</evidence>
<dbReference type="InterPro" id="IPR027482">
    <property type="entry name" value="Sec1-like_dom2"/>
</dbReference>
<dbReference type="InterPro" id="IPR036600">
    <property type="entry name" value="PAH_sf"/>
</dbReference>
<dbReference type="PANTHER" id="PTHR11145:SF8">
    <property type="entry name" value="RE57120P"/>
    <property type="match status" value="1"/>
</dbReference>
<comment type="similarity">
    <text evidence="6">Belongs to the BACURD family.</text>
</comment>
<dbReference type="PANTHER" id="PTHR11145">
    <property type="entry name" value="BTB/POZ DOMAIN-CONTAINING ADAPTER FOR CUL3-MEDIATED RHOA DEGRADATION PROTEIN FAMILY MEMBER"/>
    <property type="match status" value="1"/>
</dbReference>
<organism evidence="9">
    <name type="scientific">Daphnia barbata</name>
    <dbReference type="NCBI Taxonomy" id="414587"/>
    <lineage>
        <taxon>Eukaryota</taxon>
        <taxon>Metazoa</taxon>
        <taxon>Ecdysozoa</taxon>
        <taxon>Arthropoda</taxon>
        <taxon>Crustacea</taxon>
        <taxon>Branchiopoda</taxon>
        <taxon>Diplostraca</taxon>
        <taxon>Cladocera</taxon>
        <taxon>Anomopoda</taxon>
        <taxon>Daphniidae</taxon>
        <taxon>Daphnia</taxon>
    </lineage>
</organism>
<dbReference type="Gene3D" id="3.40.50.1910">
    <property type="match status" value="1"/>
</dbReference>
<dbReference type="GO" id="GO:0051260">
    <property type="term" value="P:protein homooligomerization"/>
    <property type="evidence" value="ECO:0007669"/>
    <property type="project" value="InterPro"/>
</dbReference>
<dbReference type="InterPro" id="IPR003131">
    <property type="entry name" value="T1-type_BTB"/>
</dbReference>
<dbReference type="GO" id="GO:0005634">
    <property type="term" value="C:nucleus"/>
    <property type="evidence" value="ECO:0007669"/>
    <property type="project" value="UniProtKB-SubCell"/>
</dbReference>
<dbReference type="SUPFAM" id="SSF54695">
    <property type="entry name" value="POZ domain"/>
    <property type="match status" value="1"/>
</dbReference>
<dbReference type="InterPro" id="IPR036045">
    <property type="entry name" value="Sec1-like_sf"/>
</dbReference>
<accession>A0A4Y7M3P0</accession>
<keyword evidence="5 7" id="KW-0539">Nucleus</keyword>
<evidence type="ECO:0000256" key="4">
    <source>
        <dbReference type="ARBA" id="ARBA00022786"/>
    </source>
</evidence>
<evidence type="ECO:0000259" key="8">
    <source>
        <dbReference type="SMART" id="SM00225"/>
    </source>
</evidence>
<sequence>MADDDPAQPRSDAYAQVYFMKVRNRLEPQNPSAFKEFVTTLGHFQSSSCSTLELYKKMESVLKDHPDLMEEFVLFLNPEAAAQCGVQFQHFLYVRMREFFAKLKIHFKESPSQLKRTLKTLQQIETSPSPNINDIKNAILPLLKGNAHLTQGFLQLFLDDPPLPSDAGDFEDVNMDTIDSGDEFEHVHLREATAQSKENESKSGKRAARYLFEVFVLSVNWLSSQYLELAEVPSLEEFGRKIAGMSGDHRTVIKGSPSQYVKLNVGGSLHYTTIGTLTKHDTMLRAMFSGRMEVLTDSEGWILIDRCGKHFGIILNFLRDGSAPLPESPRETAELLAEAKYYCVAELVNACENALKRRERERDVEPACRVPLVTSAREEQMLISTSAKPVVKLLINRHNNKYSYTSASDDNLLKNLELFDKLSLRFSGRVLFLKDVIGSQEICLWSFFGHGKKVAEVCCTSIVYATDKKHTKVEFPEARIYEETLNILLYEHRPGPDADLMQATSTAKDFSGIISKAFIKVLAESDEQEVVREIQEFYADYFAIGPHLFSLNLENPIHGMEWIPSSLQRSVQGVVSVLLSLKKNPIIRYQNFSFLARRLAESIRDTILKESSLFHFQRGEGVPLLLILDRRCDPITPLLNQVCKKIVDGAYR</sequence>
<gene>
    <name evidence="9" type="primary">EOG090X090D</name>
</gene>
<dbReference type="PROSITE" id="PS51477">
    <property type="entry name" value="PAH"/>
    <property type="match status" value="1"/>
</dbReference>
<dbReference type="GO" id="GO:0006355">
    <property type="term" value="P:regulation of DNA-templated transcription"/>
    <property type="evidence" value="ECO:0007669"/>
    <property type="project" value="InterPro"/>
</dbReference>
<comment type="subcellular location">
    <subcellularLocation>
        <location evidence="1 7">Nucleus</location>
    </subcellularLocation>
</comment>
<dbReference type="EMBL" id="LR004666">
    <property type="protein sequence ID" value="SVE74285.1"/>
    <property type="molecule type" value="mRNA"/>
</dbReference>
<dbReference type="SMART" id="SM00225">
    <property type="entry name" value="BTB"/>
    <property type="match status" value="1"/>
</dbReference>
<dbReference type="GO" id="GO:0016192">
    <property type="term" value="P:vesicle-mediated transport"/>
    <property type="evidence" value="ECO:0007669"/>
    <property type="project" value="InterPro"/>
</dbReference>
<reference evidence="9" key="1">
    <citation type="submission" date="2018-08" db="EMBL/GenBank/DDBJ databases">
        <authorList>
            <person name="Cornetti L."/>
        </authorList>
    </citation>
    <scope>NUCLEOTIDE SEQUENCE</scope>
    <source>
        <strain evidence="9">ZW-BAR-1</strain>
    </source>
</reference>
<protein>
    <submittedName>
        <fullName evidence="9">EOG090X090D</fullName>
    </submittedName>
</protein>
<dbReference type="InterPro" id="IPR011333">
    <property type="entry name" value="SKP1/BTB/POZ_sf"/>
</dbReference>
<dbReference type="InterPro" id="IPR045068">
    <property type="entry name" value="BACURD1-3"/>
</dbReference>
<dbReference type="Pfam" id="PF00995">
    <property type="entry name" value="Sec1"/>
    <property type="match status" value="1"/>
</dbReference>
<comment type="pathway">
    <text evidence="2">Protein modification; protein ubiquitination.</text>
</comment>
<dbReference type="Pfam" id="PF02214">
    <property type="entry name" value="BTB_2"/>
    <property type="match status" value="1"/>
</dbReference>
<evidence type="ECO:0000256" key="5">
    <source>
        <dbReference type="ARBA" id="ARBA00023242"/>
    </source>
</evidence>
<evidence type="ECO:0000256" key="7">
    <source>
        <dbReference type="PROSITE-ProRule" id="PRU00810"/>
    </source>
</evidence>
<dbReference type="CDD" id="cd18369">
    <property type="entry name" value="BTB_POZ_KCTD10-like_BACURD"/>
    <property type="match status" value="1"/>
</dbReference>
<evidence type="ECO:0000256" key="3">
    <source>
        <dbReference type="ARBA" id="ARBA00009884"/>
    </source>
</evidence>
<dbReference type="AlphaFoldDB" id="A0A4Y7M3P0"/>
<keyword evidence="4" id="KW-0833">Ubl conjugation pathway</keyword>
<proteinExistence type="evidence at transcript level"/>
<evidence type="ECO:0000313" key="9">
    <source>
        <dbReference type="EMBL" id="SVE74285.1"/>
    </source>
</evidence>
<dbReference type="InterPro" id="IPR003822">
    <property type="entry name" value="PAH"/>
</dbReference>
<dbReference type="SUPFAM" id="SSF47762">
    <property type="entry name" value="PAH2 domain"/>
    <property type="match status" value="1"/>
</dbReference>
<dbReference type="SUPFAM" id="SSF56815">
    <property type="entry name" value="Sec1/munc18-like (SM) proteins"/>
    <property type="match status" value="1"/>
</dbReference>
<dbReference type="InterPro" id="IPR001619">
    <property type="entry name" value="Sec1-like"/>
</dbReference>
<dbReference type="Gene3D" id="3.30.710.10">
    <property type="entry name" value="Potassium Channel Kv1.1, Chain A"/>
    <property type="match status" value="1"/>
</dbReference>
<evidence type="ECO:0000256" key="1">
    <source>
        <dbReference type="ARBA" id="ARBA00004123"/>
    </source>
</evidence>
<feature type="domain" description="BTB" evidence="8">
    <location>
        <begin position="259"/>
        <end position="359"/>
    </location>
</feature>